<dbReference type="PANTHER" id="PTHR10357:SF179">
    <property type="entry name" value="NEUTRAL AND BASIC AMINO ACID TRANSPORT PROTEIN RBAT"/>
    <property type="match status" value="1"/>
</dbReference>
<evidence type="ECO:0000313" key="3">
    <source>
        <dbReference type="Proteomes" id="UP000279446"/>
    </source>
</evidence>
<protein>
    <submittedName>
        <fullName evidence="2">Alpha-amylase</fullName>
    </submittedName>
</protein>
<name>A0A3S1DPT2_9BACL</name>
<dbReference type="SMART" id="SM00642">
    <property type="entry name" value="Aamy"/>
    <property type="match status" value="1"/>
</dbReference>
<dbReference type="EMBL" id="RZNY01000009">
    <property type="protein sequence ID" value="RUT46263.1"/>
    <property type="molecule type" value="Genomic_DNA"/>
</dbReference>
<dbReference type="SUPFAM" id="SSF51445">
    <property type="entry name" value="(Trans)glycosidases"/>
    <property type="match status" value="1"/>
</dbReference>
<dbReference type="InterPro" id="IPR017853">
    <property type="entry name" value="GH"/>
</dbReference>
<evidence type="ECO:0000313" key="2">
    <source>
        <dbReference type="EMBL" id="RUT46263.1"/>
    </source>
</evidence>
<proteinExistence type="predicted"/>
<dbReference type="RefSeq" id="WP_127192367.1">
    <property type="nucleotide sequence ID" value="NZ_RZNY01000009.1"/>
</dbReference>
<dbReference type="Gene3D" id="3.20.20.80">
    <property type="entry name" value="Glycosidases"/>
    <property type="match status" value="1"/>
</dbReference>
<dbReference type="GO" id="GO:0004556">
    <property type="term" value="F:alpha-amylase activity"/>
    <property type="evidence" value="ECO:0007669"/>
    <property type="project" value="TreeGrafter"/>
</dbReference>
<sequence length="651" mass="75143">MSSQSRLKQVYHFLAHNKHIEDEPVWIPSIWNECGYSEVLDTKDGEIKVQFQPFMLHHLQYVFDLSSHYYYTENKNLDDSVIYSALVRYSAAWDYLHDGEIQSGTFLRFMILLPLLKKMGVNILYLLPVTRYSNLHLKGDIGSPYAVQSLFELDDQLHDPLLNDMVGFTIHDELTALVEACHLLDIKVVVDFIPRVTARNSEFIKEYPDWVYWIWNDALEGFAPPNIPELGFFEECRPDKLETVYRSVETSSFLKKFAQPPNELNPVLWQRLKLRSEQTGEELLQLVEAEMGITTAPAHSDWINDVQPIWTDITFYRLYKDFSPQVRSYLQEGQPPYVLFDTIKCNLYPGDEPNQELWDKLIEAIIFNLDTYRIDGFRIDIGHVLPVPLLEEMFKKIKEIRPQAILISEDLFNRNHHKAVKTGYNVMLGSGWNVMTDISINTLMMYVKELPELQIHVFACSETADTPRIMSRGGTSLARMMSVFNHFLPNAIPYLTTGIEVNEIQPLNCGLGDNTGGAEIPRAFFNKLKLNWSNPKPMIPLLQQLNLCKKEHLNLVQPSHFFLPDHQNDVLIYAYLKGNELLIGCFNLNDEKPQSVNTDSIFPVVGGFDVLIDSEDRSDDLKKNLKQFVMQPNQAMILYHDRINQLKVGSA</sequence>
<evidence type="ECO:0000259" key="1">
    <source>
        <dbReference type="SMART" id="SM00642"/>
    </source>
</evidence>
<dbReference type="GO" id="GO:0009313">
    <property type="term" value="P:oligosaccharide catabolic process"/>
    <property type="evidence" value="ECO:0007669"/>
    <property type="project" value="TreeGrafter"/>
</dbReference>
<feature type="domain" description="Glycosyl hydrolase family 13 catalytic" evidence="1">
    <location>
        <begin position="103"/>
        <end position="549"/>
    </location>
</feature>
<dbReference type="OrthoDB" id="9805159at2"/>
<dbReference type="AlphaFoldDB" id="A0A3S1DPT2"/>
<organism evidence="2 3">
    <name type="scientific">Paenibacillus anaericanus</name>
    <dbReference type="NCBI Taxonomy" id="170367"/>
    <lineage>
        <taxon>Bacteria</taxon>
        <taxon>Bacillati</taxon>
        <taxon>Bacillota</taxon>
        <taxon>Bacilli</taxon>
        <taxon>Bacillales</taxon>
        <taxon>Paenibacillaceae</taxon>
        <taxon>Paenibacillus</taxon>
    </lineage>
</organism>
<accession>A0A3S1DPT2</accession>
<dbReference type="Proteomes" id="UP000279446">
    <property type="component" value="Unassembled WGS sequence"/>
</dbReference>
<dbReference type="InterPro" id="IPR006047">
    <property type="entry name" value="GH13_cat_dom"/>
</dbReference>
<dbReference type="PANTHER" id="PTHR10357">
    <property type="entry name" value="ALPHA-AMYLASE FAMILY MEMBER"/>
    <property type="match status" value="1"/>
</dbReference>
<comment type="caution">
    <text evidence="2">The sequence shown here is derived from an EMBL/GenBank/DDBJ whole genome shotgun (WGS) entry which is preliminary data.</text>
</comment>
<gene>
    <name evidence="2" type="ORF">EJP82_12340</name>
</gene>
<keyword evidence="3" id="KW-1185">Reference proteome</keyword>
<reference evidence="2 3" key="1">
    <citation type="submission" date="2018-12" db="EMBL/GenBank/DDBJ databases">
        <authorList>
            <person name="Sun L."/>
            <person name="Chen Z."/>
        </authorList>
    </citation>
    <scope>NUCLEOTIDE SEQUENCE [LARGE SCALE GENOMIC DNA]</scope>
    <source>
        <strain evidence="2 3">DSM 15890</strain>
    </source>
</reference>